<dbReference type="AlphaFoldDB" id="A0A9X2FA07"/>
<sequence length="128" mass="14535">MNTDKHRFEVNEITEMVIGCAFQVSNTLGVGFLEKVYENALAYELRKSGLMVSQQHPLVVHYDGVVVGEYYVDLLVENIVVVELKHVRAIDDSHVAQSINYLRATDNRVGLLLNFGQPKVQVKRLVYD</sequence>
<dbReference type="NCBIfam" id="TIGR04256">
    <property type="entry name" value="GxxExxY"/>
    <property type="match status" value="1"/>
</dbReference>
<dbReference type="RefSeq" id="WP_252850571.1">
    <property type="nucleotide sequence ID" value="NZ_JAMXLR010000004.1"/>
</dbReference>
<name>A0A9X2FA07_9BACT</name>
<evidence type="ECO:0000313" key="2">
    <source>
        <dbReference type="Proteomes" id="UP001155241"/>
    </source>
</evidence>
<keyword evidence="2" id="KW-1185">Reference proteome</keyword>
<dbReference type="EMBL" id="JAMXLR010000004">
    <property type="protein sequence ID" value="MCO6042469.1"/>
    <property type="molecule type" value="Genomic_DNA"/>
</dbReference>
<proteinExistence type="predicted"/>
<evidence type="ECO:0000313" key="1">
    <source>
        <dbReference type="EMBL" id="MCO6042469.1"/>
    </source>
</evidence>
<gene>
    <name evidence="1" type="ORF">NG895_00980</name>
</gene>
<dbReference type="Proteomes" id="UP001155241">
    <property type="component" value="Unassembled WGS sequence"/>
</dbReference>
<dbReference type="Pfam" id="PF13366">
    <property type="entry name" value="PDDEXK_3"/>
    <property type="match status" value="1"/>
</dbReference>
<protein>
    <submittedName>
        <fullName evidence="1">GxxExxY protein</fullName>
    </submittedName>
</protein>
<accession>A0A9X2FA07</accession>
<comment type="caution">
    <text evidence="1">The sequence shown here is derived from an EMBL/GenBank/DDBJ whole genome shotgun (WGS) entry which is preliminary data.</text>
</comment>
<dbReference type="InterPro" id="IPR026350">
    <property type="entry name" value="GxxExxY"/>
</dbReference>
<organism evidence="1 2">
    <name type="scientific">Aeoliella straminimaris</name>
    <dbReference type="NCBI Taxonomy" id="2954799"/>
    <lineage>
        <taxon>Bacteria</taxon>
        <taxon>Pseudomonadati</taxon>
        <taxon>Planctomycetota</taxon>
        <taxon>Planctomycetia</taxon>
        <taxon>Pirellulales</taxon>
        <taxon>Lacipirellulaceae</taxon>
        <taxon>Aeoliella</taxon>
    </lineage>
</organism>
<reference evidence="1" key="1">
    <citation type="submission" date="2022-06" db="EMBL/GenBank/DDBJ databases">
        <title>Aeoliella straminimaris, a novel planctomycete from sediments.</title>
        <authorList>
            <person name="Vitorino I.R."/>
            <person name="Lage O.M."/>
        </authorList>
    </citation>
    <scope>NUCLEOTIDE SEQUENCE</scope>
    <source>
        <strain evidence="1">ICT_H6.2</strain>
    </source>
</reference>